<comment type="catalytic activity">
    <reaction evidence="4">
        <text>chorismate + L-glutamine = anthranilate + pyruvate + L-glutamate + H(+)</text>
        <dbReference type="Rhea" id="RHEA:21732"/>
        <dbReference type="ChEBI" id="CHEBI:15361"/>
        <dbReference type="ChEBI" id="CHEBI:15378"/>
        <dbReference type="ChEBI" id="CHEBI:16567"/>
        <dbReference type="ChEBI" id="CHEBI:29748"/>
        <dbReference type="ChEBI" id="CHEBI:29985"/>
        <dbReference type="ChEBI" id="CHEBI:58359"/>
        <dbReference type="EC" id="4.1.3.27"/>
    </reaction>
</comment>
<dbReference type="InterPro" id="IPR015890">
    <property type="entry name" value="Chorismate_C"/>
</dbReference>
<gene>
    <name evidence="7" type="ORF">FB471_5756</name>
</gene>
<dbReference type="InterPro" id="IPR005801">
    <property type="entry name" value="ADC_synthase"/>
</dbReference>
<dbReference type="Proteomes" id="UP000320876">
    <property type="component" value="Unassembled WGS sequence"/>
</dbReference>
<dbReference type="Pfam" id="PF00117">
    <property type="entry name" value="GATase"/>
    <property type="match status" value="1"/>
</dbReference>
<dbReference type="CDD" id="cd01743">
    <property type="entry name" value="GATase1_Anthranilate_Synthase"/>
    <property type="match status" value="1"/>
</dbReference>
<feature type="domain" description="Glutamine amidotransferase" evidence="5">
    <location>
        <begin position="438"/>
        <end position="614"/>
    </location>
</feature>
<dbReference type="Gene3D" id="3.60.120.10">
    <property type="entry name" value="Anthranilate synthase"/>
    <property type="match status" value="1"/>
</dbReference>
<keyword evidence="2" id="KW-0315">Glutamine amidotransferase</keyword>
<evidence type="ECO:0000313" key="8">
    <source>
        <dbReference type="Proteomes" id="UP000320876"/>
    </source>
</evidence>
<evidence type="ECO:0000256" key="4">
    <source>
        <dbReference type="ARBA" id="ARBA00047683"/>
    </source>
</evidence>
<dbReference type="OrthoDB" id="8594609at2"/>
<proteinExistence type="predicted"/>
<dbReference type="SUPFAM" id="SSF52317">
    <property type="entry name" value="Class I glutamine amidotransferase-like"/>
    <property type="match status" value="1"/>
</dbReference>
<dbReference type="Pfam" id="PF00425">
    <property type="entry name" value="Chorismate_bind"/>
    <property type="match status" value="1"/>
</dbReference>
<evidence type="ECO:0000256" key="2">
    <source>
        <dbReference type="ARBA" id="ARBA00022962"/>
    </source>
</evidence>
<evidence type="ECO:0000259" key="6">
    <source>
        <dbReference type="Pfam" id="PF00425"/>
    </source>
</evidence>
<evidence type="ECO:0000256" key="1">
    <source>
        <dbReference type="ARBA" id="ARBA00012266"/>
    </source>
</evidence>
<evidence type="ECO:0000256" key="3">
    <source>
        <dbReference type="ARBA" id="ARBA00023239"/>
    </source>
</evidence>
<organism evidence="7 8">
    <name type="scientific">Amycolatopsis cihanbeyliensis</name>
    <dbReference type="NCBI Taxonomy" id="1128664"/>
    <lineage>
        <taxon>Bacteria</taxon>
        <taxon>Bacillati</taxon>
        <taxon>Actinomycetota</taxon>
        <taxon>Actinomycetes</taxon>
        <taxon>Pseudonocardiales</taxon>
        <taxon>Pseudonocardiaceae</taxon>
        <taxon>Amycolatopsis</taxon>
    </lineage>
</organism>
<dbReference type="AlphaFoldDB" id="A0A542DS07"/>
<dbReference type="PRINTS" id="PR00096">
    <property type="entry name" value="GATASE"/>
</dbReference>
<dbReference type="InterPro" id="IPR019999">
    <property type="entry name" value="Anth_synth_I-like"/>
</dbReference>
<dbReference type="InterPro" id="IPR017926">
    <property type="entry name" value="GATASE"/>
</dbReference>
<dbReference type="Gene3D" id="3.40.50.880">
    <property type="match status" value="1"/>
</dbReference>
<name>A0A542DS07_AMYCI</name>
<protein>
    <recommendedName>
        <fullName evidence="1">anthranilate synthase</fullName>
        <ecNumber evidence="1">4.1.3.27</ecNumber>
    </recommendedName>
</protein>
<dbReference type="PANTHER" id="PTHR11236">
    <property type="entry name" value="AMINOBENZOATE/ANTHRANILATE SYNTHASE"/>
    <property type="match status" value="1"/>
</dbReference>
<dbReference type="EMBL" id="VFML01000001">
    <property type="protein sequence ID" value="TQJ05911.1"/>
    <property type="molecule type" value="Genomic_DNA"/>
</dbReference>
<feature type="domain" description="Chorismate-utilising enzyme C-terminal" evidence="6">
    <location>
        <begin position="122"/>
        <end position="381"/>
    </location>
</feature>
<reference evidence="7 8" key="1">
    <citation type="submission" date="2019-06" db="EMBL/GenBank/DDBJ databases">
        <title>Sequencing the genomes of 1000 actinobacteria strains.</title>
        <authorList>
            <person name="Klenk H.-P."/>
        </authorList>
    </citation>
    <scope>NUCLEOTIDE SEQUENCE [LARGE SCALE GENOMIC DNA]</scope>
    <source>
        <strain evidence="7 8">DSM 45679</strain>
    </source>
</reference>
<keyword evidence="3" id="KW-0456">Lyase</keyword>
<evidence type="ECO:0000313" key="7">
    <source>
        <dbReference type="EMBL" id="TQJ05911.1"/>
    </source>
</evidence>
<dbReference type="InterPro" id="IPR029062">
    <property type="entry name" value="Class_I_gatase-like"/>
</dbReference>
<dbReference type="EC" id="4.1.3.27" evidence="1"/>
<dbReference type="PRINTS" id="PR00097">
    <property type="entry name" value="ANTSNTHASEII"/>
</dbReference>
<sequence>MAADLLGRILAPQPPAFALLHRPEITGADTLDILVGTMSTPETLAEIPLPEACAPTGGARHETLTIVPYRQIAERGFASTDDGSPLIAITVTDQSTASATEVLDRLPDTPIRVKGGHFDVDDDAYAEIVRKIIADEIGRGEGANFVIKRSFVADISDYTPYHALTLFRRLLQRESGAYWTFLVHTGAHTFVGASPERHVSLHHGTAVMNPVSGTYRYPPSGPVLHEVLDFLADHKETAELYMVVDEELKMMARICEHGGRVEGPYLKEMAYLAHTEYFIDGHSTRDPREILHETMFAPTVTGSPLESACRVINRYEPQGRGYYSGIVALMGRDAHGGRTMDSSILIRTAHLDDRGRIKIGVGATLVRDSDPASEVAETHAKAAGLLAALGTDRPPSLSEHPGVLAALAERNTTISKFWRTREDARSTPEPELAGLRVLVIDAEDTFTSMLYHQLRSAGLVVTVRRFDEPYSFSGHDLVVLGPGPGDPRETVHPKIDHLRSAVRTLLAQRRPFLAVCLSHQVLCAELGFALVRREVPNQGVQRRIDLFGAPERVGFYNSFVVYSGEDKVTCDGVGTVEVSRDAEANEVHALRGPYFASLQFHAESLLTQDGMRIVGELMKDVLGYQDLEAAENSTPGREVSALEPTTGWELLRKVPAQR</sequence>
<dbReference type="PROSITE" id="PS51273">
    <property type="entry name" value="GATASE_TYPE_1"/>
    <property type="match status" value="1"/>
</dbReference>
<dbReference type="PANTHER" id="PTHR11236:SF49">
    <property type="entry name" value="ANTHRANILATE SYNTHASE COMPONENT 1"/>
    <property type="match status" value="1"/>
</dbReference>
<dbReference type="InterPro" id="IPR006221">
    <property type="entry name" value="TrpG/PapA_dom"/>
</dbReference>
<evidence type="ECO:0000259" key="5">
    <source>
        <dbReference type="Pfam" id="PF00117"/>
    </source>
</evidence>
<dbReference type="RefSeq" id="WP_142001375.1">
    <property type="nucleotide sequence ID" value="NZ_VFML01000001.1"/>
</dbReference>
<keyword evidence="8" id="KW-1185">Reference proteome</keyword>
<dbReference type="SUPFAM" id="SSF56322">
    <property type="entry name" value="ADC synthase"/>
    <property type="match status" value="1"/>
</dbReference>
<dbReference type="GO" id="GO:0000162">
    <property type="term" value="P:L-tryptophan biosynthetic process"/>
    <property type="evidence" value="ECO:0007669"/>
    <property type="project" value="TreeGrafter"/>
</dbReference>
<accession>A0A542DS07</accession>
<comment type="caution">
    <text evidence="7">The sequence shown here is derived from an EMBL/GenBank/DDBJ whole genome shotgun (WGS) entry which is preliminary data.</text>
</comment>
<dbReference type="GO" id="GO:0004049">
    <property type="term" value="F:anthranilate synthase activity"/>
    <property type="evidence" value="ECO:0007669"/>
    <property type="project" value="UniProtKB-EC"/>
</dbReference>